<keyword evidence="2" id="KW-1185">Reference proteome</keyword>
<dbReference type="RefSeq" id="WP_090676814.1">
    <property type="nucleotide sequence ID" value="NZ_FNIT01000014.1"/>
</dbReference>
<accession>A0A1H0MKS1</accession>
<gene>
    <name evidence="1" type="ORF">SAMN05192530_11437</name>
</gene>
<dbReference type="OrthoDB" id="7870532at2"/>
<name>A0A1H0MKS1_9HYPH</name>
<dbReference type="Proteomes" id="UP000198793">
    <property type="component" value="Unassembled WGS sequence"/>
</dbReference>
<evidence type="ECO:0000313" key="1">
    <source>
        <dbReference type="EMBL" id="SDO80740.1"/>
    </source>
</evidence>
<dbReference type="EMBL" id="FNIT01000014">
    <property type="protein sequence ID" value="SDO80740.1"/>
    <property type="molecule type" value="Genomic_DNA"/>
</dbReference>
<dbReference type="InterPro" id="IPR046574">
    <property type="entry name" value="DUF6634"/>
</dbReference>
<organism evidence="1 2">
    <name type="scientific">Aureimonas jatrophae</name>
    <dbReference type="NCBI Taxonomy" id="1166073"/>
    <lineage>
        <taxon>Bacteria</taxon>
        <taxon>Pseudomonadati</taxon>
        <taxon>Pseudomonadota</taxon>
        <taxon>Alphaproteobacteria</taxon>
        <taxon>Hyphomicrobiales</taxon>
        <taxon>Aurantimonadaceae</taxon>
        <taxon>Aureimonas</taxon>
    </lineage>
</organism>
<dbReference type="Pfam" id="PF20339">
    <property type="entry name" value="DUF6634"/>
    <property type="match status" value="1"/>
</dbReference>
<reference evidence="1 2" key="1">
    <citation type="submission" date="2016-10" db="EMBL/GenBank/DDBJ databases">
        <authorList>
            <person name="de Groot N.N."/>
        </authorList>
    </citation>
    <scope>NUCLEOTIDE SEQUENCE [LARGE SCALE GENOMIC DNA]</scope>
    <source>
        <strain evidence="2">L7-484,KACC 16230,DSM 25025</strain>
    </source>
</reference>
<sequence length="111" mass="12390">MTVILPSAGWSDELDQEIERSAELLRDLRHLRDHTTPPRSVLERAPLLDGWSPAIRSVACLVGRPHGHPRLSGRRPAATSPLRVISLEDGFARTESRFYRLGRPATETTDA</sequence>
<dbReference type="AlphaFoldDB" id="A0A1H0MKS1"/>
<evidence type="ECO:0000313" key="2">
    <source>
        <dbReference type="Proteomes" id="UP000198793"/>
    </source>
</evidence>
<proteinExistence type="predicted"/>
<protein>
    <submittedName>
        <fullName evidence="1">Uncharacterized protein</fullName>
    </submittedName>
</protein>
<dbReference type="STRING" id="1166073.SAMN05192530_11437"/>